<feature type="transmembrane region" description="Helical" evidence="1">
    <location>
        <begin position="285"/>
        <end position="303"/>
    </location>
</feature>
<dbReference type="NCBIfam" id="TIGR04383">
    <property type="entry name" value="acidic_w_LPXTA"/>
    <property type="match status" value="1"/>
</dbReference>
<evidence type="ECO:0000313" key="3">
    <source>
        <dbReference type="EMBL" id="MBM7618420.1"/>
    </source>
</evidence>
<feature type="chain" id="PRO_5046897207" evidence="2">
    <location>
        <begin position="27"/>
        <end position="312"/>
    </location>
</feature>
<dbReference type="EMBL" id="JAFBED010000001">
    <property type="protein sequence ID" value="MBM7618420.1"/>
    <property type="molecule type" value="Genomic_DNA"/>
</dbReference>
<sequence>MKRYVAMISMLVLFISIMGTAGTALAAPTENEVDHYLKEIGWTRHDLDTYLKFYEVSLDDFRDIEHLQAELGTPINKENLHGMLDSYDLTEEELEILLSRFGEKVQDYTFLEDLEIAVDFYMTHEEEVARAEDFLVSVGFQAEEARLIFQHILGLPNEDLQAELERLEQKVAEEPNSVEKIFSLWSDFMNAFDVTANLHMENRENKEAVTQEQLLQPGWLEGKTVHLELFNQEGELLATAQMNDQIISPAYVQQTGKELIHLGQLGVRLSDELYHNRMPDTASPYGLGMVLGLLLVAVAGILYRRSLVVGRG</sequence>
<protein>
    <submittedName>
        <fullName evidence="3">Processed acidic surface protein</fullName>
    </submittedName>
</protein>
<name>A0ABS2NUT9_9BACI</name>
<comment type="caution">
    <text evidence="3">The sequence shown here is derived from an EMBL/GenBank/DDBJ whole genome shotgun (WGS) entry which is preliminary data.</text>
</comment>
<evidence type="ECO:0000256" key="1">
    <source>
        <dbReference type="SAM" id="Phobius"/>
    </source>
</evidence>
<evidence type="ECO:0000313" key="4">
    <source>
        <dbReference type="Proteomes" id="UP000737402"/>
    </source>
</evidence>
<accession>A0ABS2NUT9</accession>
<dbReference type="InterPro" id="IPR030832">
    <property type="entry name" value="Acidic_LPXTA"/>
</dbReference>
<evidence type="ECO:0000256" key="2">
    <source>
        <dbReference type="SAM" id="SignalP"/>
    </source>
</evidence>
<feature type="signal peptide" evidence="2">
    <location>
        <begin position="1"/>
        <end position="26"/>
    </location>
</feature>
<organism evidence="3 4">
    <name type="scientific">Sutcliffiella tianshenii</name>
    <dbReference type="NCBI Taxonomy" id="1463404"/>
    <lineage>
        <taxon>Bacteria</taxon>
        <taxon>Bacillati</taxon>
        <taxon>Bacillota</taxon>
        <taxon>Bacilli</taxon>
        <taxon>Bacillales</taxon>
        <taxon>Bacillaceae</taxon>
        <taxon>Sutcliffiella</taxon>
    </lineage>
</organism>
<keyword evidence="1" id="KW-0472">Membrane</keyword>
<gene>
    <name evidence="3" type="ORF">JOC95_000262</name>
</gene>
<dbReference type="RefSeq" id="WP_204412686.1">
    <property type="nucleotide sequence ID" value="NZ_JAFBED010000001.1"/>
</dbReference>
<dbReference type="Proteomes" id="UP000737402">
    <property type="component" value="Unassembled WGS sequence"/>
</dbReference>
<proteinExistence type="predicted"/>
<keyword evidence="1" id="KW-1133">Transmembrane helix</keyword>
<keyword evidence="1" id="KW-0812">Transmembrane</keyword>
<keyword evidence="4" id="KW-1185">Reference proteome</keyword>
<reference evidence="3 4" key="1">
    <citation type="submission" date="2021-01" db="EMBL/GenBank/DDBJ databases">
        <title>Genomic Encyclopedia of Type Strains, Phase IV (KMG-IV): sequencing the most valuable type-strain genomes for metagenomic binning, comparative biology and taxonomic classification.</title>
        <authorList>
            <person name="Goeker M."/>
        </authorList>
    </citation>
    <scope>NUCLEOTIDE SEQUENCE [LARGE SCALE GENOMIC DNA]</scope>
    <source>
        <strain evidence="3 4">DSM 25879</strain>
    </source>
</reference>
<keyword evidence="2" id="KW-0732">Signal</keyword>